<evidence type="ECO:0000313" key="13">
    <source>
        <dbReference type="EMBL" id="OQS44175.1"/>
    </source>
</evidence>
<dbReference type="InterPro" id="IPR028325">
    <property type="entry name" value="VG_K_chnl"/>
</dbReference>
<dbReference type="EMBL" id="MUKV01000001">
    <property type="protein sequence ID" value="OQS44175.1"/>
    <property type="molecule type" value="Genomic_DNA"/>
</dbReference>
<dbReference type="PRINTS" id="PR00169">
    <property type="entry name" value="KCHANNEL"/>
</dbReference>
<dbReference type="SUPFAM" id="SSF81324">
    <property type="entry name" value="Voltage-gated potassium channels"/>
    <property type="match status" value="1"/>
</dbReference>
<dbReference type="GO" id="GO:0001508">
    <property type="term" value="P:action potential"/>
    <property type="evidence" value="ECO:0007669"/>
    <property type="project" value="TreeGrafter"/>
</dbReference>
<protein>
    <submittedName>
        <fullName evidence="13">Ion transporter</fullName>
    </submittedName>
</protein>
<keyword evidence="10" id="KW-0407">Ion channel</keyword>
<organism evidence="13 14">
    <name type="scientific">Chromobacterium haemolyticum</name>
    <dbReference type="NCBI Taxonomy" id="394935"/>
    <lineage>
        <taxon>Bacteria</taxon>
        <taxon>Pseudomonadati</taxon>
        <taxon>Pseudomonadota</taxon>
        <taxon>Betaproteobacteria</taxon>
        <taxon>Neisseriales</taxon>
        <taxon>Chromobacteriaceae</taxon>
        <taxon>Chromobacterium</taxon>
    </lineage>
</organism>
<dbReference type="GO" id="GO:0005249">
    <property type="term" value="F:voltage-gated potassium channel activity"/>
    <property type="evidence" value="ECO:0007669"/>
    <property type="project" value="InterPro"/>
</dbReference>
<evidence type="ECO:0000256" key="4">
    <source>
        <dbReference type="ARBA" id="ARBA00022692"/>
    </source>
</evidence>
<evidence type="ECO:0000256" key="5">
    <source>
        <dbReference type="ARBA" id="ARBA00022826"/>
    </source>
</evidence>
<dbReference type="PANTHER" id="PTHR11537">
    <property type="entry name" value="VOLTAGE-GATED POTASSIUM CHANNEL"/>
    <property type="match status" value="1"/>
</dbReference>
<dbReference type="PANTHER" id="PTHR11537:SF254">
    <property type="entry name" value="POTASSIUM VOLTAGE-GATED CHANNEL PROTEIN SHAB"/>
    <property type="match status" value="1"/>
</dbReference>
<feature type="transmembrane region" description="Helical" evidence="11">
    <location>
        <begin position="216"/>
        <end position="235"/>
    </location>
</feature>
<evidence type="ECO:0000256" key="6">
    <source>
        <dbReference type="ARBA" id="ARBA00022958"/>
    </source>
</evidence>
<evidence type="ECO:0000256" key="10">
    <source>
        <dbReference type="ARBA" id="ARBA00023303"/>
    </source>
</evidence>
<evidence type="ECO:0000256" key="1">
    <source>
        <dbReference type="ARBA" id="ARBA00004141"/>
    </source>
</evidence>
<evidence type="ECO:0000256" key="2">
    <source>
        <dbReference type="ARBA" id="ARBA00022448"/>
    </source>
</evidence>
<evidence type="ECO:0000256" key="9">
    <source>
        <dbReference type="ARBA" id="ARBA00023136"/>
    </source>
</evidence>
<dbReference type="AlphaFoldDB" id="A0A1W0DAW8"/>
<dbReference type="Pfam" id="PF00520">
    <property type="entry name" value="Ion_trans"/>
    <property type="match status" value="1"/>
</dbReference>
<sequence length="291" mass="32364">MPTQETLIPLTGWRRKLYIIIYEADTRPGRIFDLALIVAILLSVLTVILESVQSIQAAWGPQLKILDWCFTILFTIEYALRLICIHKPMRYVKSFFGVIDLMSVLPLYLGLLIPESRFLADIRILRLLRMFRILKLTRYIGEASELKRAMLASRRKITVFLVTVVLLVVILGTMMFVIEGPEHGYTSIPVSIYWAIVTLTTVGFGDITPKTPLGQALASVVMITGYGIIAVPTGIVTAEIARGSGAKAKTVEAVSGTRLCPHCFTEGHDWDARFCKHCGGQLPRPSKGEVS</sequence>
<keyword evidence="5" id="KW-0631">Potassium channel</keyword>
<dbReference type="InterPro" id="IPR005821">
    <property type="entry name" value="Ion_trans_dom"/>
</dbReference>
<gene>
    <name evidence="13" type="ORF">B0T45_00830</name>
</gene>
<evidence type="ECO:0000259" key="12">
    <source>
        <dbReference type="Pfam" id="PF00520"/>
    </source>
</evidence>
<evidence type="ECO:0000256" key="3">
    <source>
        <dbReference type="ARBA" id="ARBA00022538"/>
    </source>
</evidence>
<dbReference type="GO" id="GO:0008076">
    <property type="term" value="C:voltage-gated potassium channel complex"/>
    <property type="evidence" value="ECO:0007669"/>
    <property type="project" value="InterPro"/>
</dbReference>
<keyword evidence="9 11" id="KW-0472">Membrane</keyword>
<dbReference type="RefSeq" id="WP_081554289.1">
    <property type="nucleotide sequence ID" value="NZ_CP109905.1"/>
</dbReference>
<name>A0A1W0DAW8_9NEIS</name>
<reference evidence="13 14" key="1">
    <citation type="submission" date="2017-02" db="EMBL/GenBank/DDBJ databases">
        <title>Chromobacterium haemolyticum H5244.</title>
        <authorList>
            <person name="Gulvik C.A."/>
        </authorList>
    </citation>
    <scope>NUCLEOTIDE SEQUENCE [LARGE SCALE GENOMIC DNA]</scope>
    <source>
        <strain evidence="13 14">H5244</strain>
    </source>
</reference>
<proteinExistence type="predicted"/>
<feature type="domain" description="Ion transport" evidence="12">
    <location>
        <begin position="30"/>
        <end position="242"/>
    </location>
</feature>
<feature type="transmembrane region" description="Helical" evidence="11">
    <location>
        <begin position="34"/>
        <end position="53"/>
    </location>
</feature>
<evidence type="ECO:0000256" key="7">
    <source>
        <dbReference type="ARBA" id="ARBA00022989"/>
    </source>
</evidence>
<dbReference type="Gene3D" id="1.10.287.70">
    <property type="match status" value="1"/>
</dbReference>
<keyword evidence="6" id="KW-0630">Potassium</keyword>
<feature type="transmembrane region" description="Helical" evidence="11">
    <location>
        <begin position="65"/>
        <end position="83"/>
    </location>
</feature>
<dbReference type="Proteomes" id="UP000192721">
    <property type="component" value="Unassembled WGS sequence"/>
</dbReference>
<comment type="subcellular location">
    <subcellularLocation>
        <location evidence="1">Membrane</location>
        <topology evidence="1">Multi-pass membrane protein</topology>
    </subcellularLocation>
</comment>
<keyword evidence="4 11" id="KW-0812">Transmembrane</keyword>
<keyword evidence="8" id="KW-0406">Ion transport</keyword>
<evidence type="ECO:0000256" key="11">
    <source>
        <dbReference type="SAM" id="Phobius"/>
    </source>
</evidence>
<accession>A0A1W0DAW8</accession>
<feature type="transmembrane region" description="Helical" evidence="11">
    <location>
        <begin position="157"/>
        <end position="178"/>
    </location>
</feature>
<evidence type="ECO:0000313" key="14">
    <source>
        <dbReference type="Proteomes" id="UP000192721"/>
    </source>
</evidence>
<keyword evidence="7 11" id="KW-1133">Transmembrane helix</keyword>
<feature type="transmembrane region" description="Helical" evidence="11">
    <location>
        <begin position="184"/>
        <end position="204"/>
    </location>
</feature>
<comment type="caution">
    <text evidence="13">The sequence shown here is derived from an EMBL/GenBank/DDBJ whole genome shotgun (WGS) entry which is preliminary data.</text>
</comment>
<evidence type="ECO:0000256" key="8">
    <source>
        <dbReference type="ARBA" id="ARBA00023065"/>
    </source>
</evidence>
<keyword evidence="3" id="KW-0633">Potassium transport</keyword>
<keyword evidence="2" id="KW-0813">Transport</keyword>